<organism evidence="9 10">
    <name type="scientific">Prauserella isguenensis</name>
    <dbReference type="NCBI Taxonomy" id="1470180"/>
    <lineage>
        <taxon>Bacteria</taxon>
        <taxon>Bacillati</taxon>
        <taxon>Actinomycetota</taxon>
        <taxon>Actinomycetes</taxon>
        <taxon>Pseudonocardiales</taxon>
        <taxon>Pseudonocardiaceae</taxon>
        <taxon>Prauserella</taxon>
    </lineage>
</organism>
<dbReference type="PROSITE" id="PS00211">
    <property type="entry name" value="ABC_TRANSPORTER_1"/>
    <property type="match status" value="2"/>
</dbReference>
<dbReference type="InterPro" id="IPR013563">
    <property type="entry name" value="Oligopep_ABC_C"/>
</dbReference>
<feature type="domain" description="ABC transporter" evidence="8">
    <location>
        <begin position="289"/>
        <end position="530"/>
    </location>
</feature>
<dbReference type="GO" id="GO:0005524">
    <property type="term" value="F:ATP binding"/>
    <property type="evidence" value="ECO:0007669"/>
    <property type="project" value="UniProtKB-KW"/>
</dbReference>
<dbReference type="Pfam" id="PF08352">
    <property type="entry name" value="oligo_HPY"/>
    <property type="match status" value="2"/>
</dbReference>
<dbReference type="InterPro" id="IPR003439">
    <property type="entry name" value="ABC_transporter-like_ATP-bd"/>
</dbReference>
<evidence type="ECO:0000256" key="4">
    <source>
        <dbReference type="ARBA" id="ARBA00022475"/>
    </source>
</evidence>
<dbReference type="SUPFAM" id="SSF52540">
    <property type="entry name" value="P-loop containing nucleoside triphosphate hydrolases"/>
    <property type="match status" value="2"/>
</dbReference>
<keyword evidence="3" id="KW-0813">Transport</keyword>
<keyword evidence="10" id="KW-1185">Reference proteome</keyword>
<dbReference type="AlphaFoldDB" id="A0A839RZB7"/>
<dbReference type="CDD" id="cd03257">
    <property type="entry name" value="ABC_NikE_OppD_transporters"/>
    <property type="match status" value="2"/>
</dbReference>
<dbReference type="GO" id="GO:0015833">
    <property type="term" value="P:peptide transport"/>
    <property type="evidence" value="ECO:0007669"/>
    <property type="project" value="InterPro"/>
</dbReference>
<dbReference type="NCBIfam" id="NF007739">
    <property type="entry name" value="PRK10419.1"/>
    <property type="match status" value="2"/>
</dbReference>
<comment type="similarity">
    <text evidence="2">Belongs to the ABC transporter superfamily.</text>
</comment>
<evidence type="ECO:0000256" key="5">
    <source>
        <dbReference type="ARBA" id="ARBA00022741"/>
    </source>
</evidence>
<gene>
    <name evidence="9" type="ORF">FHS23_001951</name>
</gene>
<evidence type="ECO:0000256" key="1">
    <source>
        <dbReference type="ARBA" id="ARBA00004202"/>
    </source>
</evidence>
<dbReference type="InterPro" id="IPR027417">
    <property type="entry name" value="P-loop_NTPase"/>
</dbReference>
<dbReference type="EMBL" id="JACHWU010000002">
    <property type="protein sequence ID" value="MBB3050928.1"/>
    <property type="molecule type" value="Genomic_DNA"/>
</dbReference>
<protein>
    <submittedName>
        <fullName evidence="9">Peptide/nickel transport system ATP-binding protein</fullName>
    </submittedName>
</protein>
<accession>A0A839RZB7</accession>
<dbReference type="PANTHER" id="PTHR43297:SF2">
    <property type="entry name" value="DIPEPTIDE TRANSPORT ATP-BINDING PROTEIN DPPD"/>
    <property type="match status" value="1"/>
</dbReference>
<dbReference type="GO" id="GO:0016887">
    <property type="term" value="F:ATP hydrolysis activity"/>
    <property type="evidence" value="ECO:0007669"/>
    <property type="project" value="InterPro"/>
</dbReference>
<dbReference type="Proteomes" id="UP000550714">
    <property type="component" value="Unassembled WGS sequence"/>
</dbReference>
<dbReference type="FunFam" id="3.40.50.300:FF:000016">
    <property type="entry name" value="Oligopeptide ABC transporter ATP-binding component"/>
    <property type="match status" value="1"/>
</dbReference>
<dbReference type="InterPro" id="IPR050388">
    <property type="entry name" value="ABC_Ni/Peptide_Import"/>
</dbReference>
<evidence type="ECO:0000256" key="2">
    <source>
        <dbReference type="ARBA" id="ARBA00005417"/>
    </source>
</evidence>
<comment type="caution">
    <text evidence="9">The sequence shown here is derived from an EMBL/GenBank/DDBJ whole genome shotgun (WGS) entry which is preliminary data.</text>
</comment>
<keyword evidence="6 9" id="KW-0067">ATP-binding</keyword>
<dbReference type="SMART" id="SM00382">
    <property type="entry name" value="AAA"/>
    <property type="match status" value="2"/>
</dbReference>
<keyword evidence="7" id="KW-0472">Membrane</keyword>
<evidence type="ECO:0000259" key="8">
    <source>
        <dbReference type="PROSITE" id="PS50893"/>
    </source>
</evidence>
<name>A0A839RZB7_9PSEU</name>
<dbReference type="NCBIfam" id="NF008453">
    <property type="entry name" value="PRK11308.1"/>
    <property type="match status" value="2"/>
</dbReference>
<reference evidence="9 10" key="1">
    <citation type="submission" date="2020-08" db="EMBL/GenBank/DDBJ databases">
        <title>Genomic Encyclopedia of Type Strains, Phase III (KMG-III): the genomes of soil and plant-associated and newly described type strains.</title>
        <authorList>
            <person name="Whitman W."/>
        </authorList>
    </citation>
    <scope>NUCLEOTIDE SEQUENCE [LARGE SCALE GENOMIC DNA]</scope>
    <source>
        <strain evidence="9 10">CECT 8577</strain>
    </source>
</reference>
<dbReference type="InterPro" id="IPR003593">
    <property type="entry name" value="AAA+_ATPase"/>
</dbReference>
<dbReference type="InterPro" id="IPR017871">
    <property type="entry name" value="ABC_transporter-like_CS"/>
</dbReference>
<dbReference type="RefSeq" id="WP_183651924.1">
    <property type="nucleotide sequence ID" value="NZ_JACHWU010000002.1"/>
</dbReference>
<evidence type="ECO:0000313" key="10">
    <source>
        <dbReference type="Proteomes" id="UP000550714"/>
    </source>
</evidence>
<feature type="domain" description="ABC transporter" evidence="8">
    <location>
        <begin position="5"/>
        <end position="252"/>
    </location>
</feature>
<dbReference type="Pfam" id="PF00005">
    <property type="entry name" value="ABC_tran"/>
    <property type="match status" value="2"/>
</dbReference>
<evidence type="ECO:0000256" key="6">
    <source>
        <dbReference type="ARBA" id="ARBA00022840"/>
    </source>
</evidence>
<dbReference type="PROSITE" id="PS50893">
    <property type="entry name" value="ABC_TRANSPORTER_2"/>
    <property type="match status" value="2"/>
</dbReference>
<keyword evidence="5" id="KW-0547">Nucleotide-binding</keyword>
<dbReference type="GO" id="GO:0005886">
    <property type="term" value="C:plasma membrane"/>
    <property type="evidence" value="ECO:0007669"/>
    <property type="project" value="UniProtKB-SubCell"/>
</dbReference>
<evidence type="ECO:0000313" key="9">
    <source>
        <dbReference type="EMBL" id="MBB3050928.1"/>
    </source>
</evidence>
<comment type="subcellular location">
    <subcellularLocation>
        <location evidence="1">Cell membrane</location>
        <topology evidence="1">Peripheral membrane protein</topology>
    </subcellularLocation>
</comment>
<evidence type="ECO:0000256" key="7">
    <source>
        <dbReference type="ARBA" id="ARBA00023136"/>
    </source>
</evidence>
<evidence type="ECO:0000256" key="3">
    <source>
        <dbReference type="ARBA" id="ARBA00022448"/>
    </source>
</evidence>
<proteinExistence type="inferred from homology"/>
<sequence>MTPLLELQDLGVTYRTADGDLEAVRGVDLTLQPGETLGVAGESGSGKSTVAASVLRLLPKSAKVTGNVLLDGQDVGAMRWGTLRAARWSEASVVFQGAMHALNPVQRVGKQIAEPIRLHTAASEAEIDSRVRELLDQVDLPAAKARAYPHELSGGQKQRVMIAMALACDPRLVIADEPTTALDVIVQAQVLDLLGRLVEQRGIGLVFITHDLSVLASTCSRIAVMYRGRIVESGDAKEVITAPRHEHTAALAAAFPEVGDAGSRYAPATARPLPDEGERDPQQPVLLSARDLRVHFRDRTGSTVAAVNGVELDVRRDEIVALVGQSGSGKTTLARTLLGLQRPTSGAVYYDGEPLPVSTSGLRDYRRRVQLVLQDPSSALNPRHTVYESVAEGPRIHRLDGDERDLVVSALEAAELRPAEQYLTRLPHELSGGQRQRVVIAGALALNPSVLVADEPVASLDASVRGEILGLLLRLRRQLGVAGLVITHDLGLAWNIADRVAVMYRGELVEVGAVEQVLLEPRHDYTKALLAALPSAGRDDARYAG</sequence>
<keyword evidence="4" id="KW-1003">Cell membrane</keyword>
<dbReference type="PANTHER" id="PTHR43297">
    <property type="entry name" value="OLIGOPEPTIDE TRANSPORT ATP-BINDING PROTEIN APPD"/>
    <property type="match status" value="1"/>
</dbReference>
<dbReference type="Gene3D" id="3.40.50.300">
    <property type="entry name" value="P-loop containing nucleotide triphosphate hydrolases"/>
    <property type="match status" value="2"/>
</dbReference>